<evidence type="ECO:0000313" key="2">
    <source>
        <dbReference type="EMBL" id="QSO47416.1"/>
    </source>
</evidence>
<dbReference type="InterPro" id="IPR039365">
    <property type="entry name" value="IS701-like"/>
</dbReference>
<dbReference type="Proteomes" id="UP000663505">
    <property type="component" value="Chromosome"/>
</dbReference>
<keyword evidence="5" id="KW-1185">Reference proteome</keyword>
<dbReference type="AlphaFoldDB" id="A0A9X7W2M3"/>
<sequence length="405" mass="47683">MVTVYSHIVNFILLLQLSLSKPQRNHLLSIMHGIVLCDGRKTITAMRRQTKTNRDLSCMTRFLSESPWNHHTINRQRRRFLQQLVRREQKKCPDKQLVFLLVDDTGCMKNATTRKMERLDFHFLHAEGKTVWSHVLVTSHVVTGNISAAYDFRPYFREEACTELGIGFKSKIDLAIELVQDFDVSDDERVYVLFDSWYASKKLIDACNAKGFHVIAAFKTNRMMYPAGIQVKVSDFAQQYIRHTDLRSVTVGDHRYRVYEYEGQLSDIENVEVLLCWEDGFSPEKTPFCILCTDGALDVVTILRHYLVRWNIETGYRYFKDLLGFDQYQMQSYQAIERFWTIQYLVYAYLEFQRLQWTKEDAMTLGDVVRRIRNEYLGNIVCYVYQQALENRPLLKVLNTLHLIA</sequence>
<gene>
    <name evidence="3" type="ORF">JZ786_06030</name>
    <name evidence="4" type="ORF">JZ786_10000</name>
    <name evidence="2" type="ORF">JZ786_24035</name>
</gene>
<evidence type="ECO:0000259" key="1">
    <source>
        <dbReference type="Pfam" id="PF13546"/>
    </source>
</evidence>
<protein>
    <submittedName>
        <fullName evidence="4">IS701 family transposase</fullName>
    </submittedName>
</protein>
<dbReference type="EMBL" id="CP071182">
    <property type="protein sequence ID" value="QSO49214.1"/>
    <property type="molecule type" value="Genomic_DNA"/>
</dbReference>
<dbReference type="Pfam" id="PF13546">
    <property type="entry name" value="DDE_5"/>
    <property type="match status" value="1"/>
</dbReference>
<dbReference type="RefSeq" id="WP_206656767.1">
    <property type="nucleotide sequence ID" value="NZ_CP071182.1"/>
</dbReference>
<dbReference type="KEGG" id="afx:JZ786_10000"/>
<dbReference type="KEGG" id="afx:JZ786_06030"/>
<dbReference type="PANTHER" id="PTHR33627:SF1">
    <property type="entry name" value="TRANSPOSASE"/>
    <property type="match status" value="1"/>
</dbReference>
<name>A0A9X7W2M3_9BACL</name>
<dbReference type="InterPro" id="IPR038721">
    <property type="entry name" value="IS701-like_DDE_dom"/>
</dbReference>
<dbReference type="KEGG" id="afx:JZ786_24035"/>
<dbReference type="SUPFAM" id="SSF53098">
    <property type="entry name" value="Ribonuclease H-like"/>
    <property type="match status" value="1"/>
</dbReference>
<evidence type="ECO:0000313" key="5">
    <source>
        <dbReference type="Proteomes" id="UP000663505"/>
    </source>
</evidence>
<reference evidence="4 5" key="1">
    <citation type="submission" date="2021-02" db="EMBL/GenBank/DDBJ databases">
        <title>Alicyclobacillus curvatus sp. nov. and Alicyclobacillus mengziensis sp. nov., two acidophilic bacteria isolated from acid mine drainage.</title>
        <authorList>
            <person name="Huang Y."/>
        </authorList>
    </citation>
    <scope>NUCLEOTIDE SEQUENCE [LARGE SCALE GENOMIC DNA]</scope>
    <source>
        <strain evidence="4 5">S30H14</strain>
    </source>
</reference>
<evidence type="ECO:0000313" key="3">
    <source>
        <dbReference type="EMBL" id="QSO48540.1"/>
    </source>
</evidence>
<dbReference type="PANTHER" id="PTHR33627">
    <property type="entry name" value="TRANSPOSASE"/>
    <property type="match status" value="1"/>
</dbReference>
<organism evidence="4 5">
    <name type="scientific">Alicyclobacillus mengziensis</name>
    <dbReference type="NCBI Taxonomy" id="2931921"/>
    <lineage>
        <taxon>Bacteria</taxon>
        <taxon>Bacillati</taxon>
        <taxon>Bacillota</taxon>
        <taxon>Bacilli</taxon>
        <taxon>Bacillales</taxon>
        <taxon>Alicyclobacillaceae</taxon>
        <taxon>Alicyclobacillus</taxon>
    </lineage>
</organism>
<dbReference type="EMBL" id="CP071182">
    <property type="protein sequence ID" value="QSO48540.1"/>
    <property type="molecule type" value="Genomic_DNA"/>
</dbReference>
<feature type="domain" description="Transposase IS701-like DDE" evidence="1">
    <location>
        <begin position="21"/>
        <end position="231"/>
    </location>
</feature>
<dbReference type="EMBL" id="CP071182">
    <property type="protein sequence ID" value="QSO47416.1"/>
    <property type="molecule type" value="Genomic_DNA"/>
</dbReference>
<evidence type="ECO:0000313" key="4">
    <source>
        <dbReference type="EMBL" id="QSO49214.1"/>
    </source>
</evidence>
<dbReference type="InterPro" id="IPR012337">
    <property type="entry name" value="RNaseH-like_sf"/>
</dbReference>
<proteinExistence type="predicted"/>
<dbReference type="NCBIfam" id="NF033540">
    <property type="entry name" value="transpos_IS701"/>
    <property type="match status" value="1"/>
</dbReference>
<accession>A0A9X7W2M3</accession>